<dbReference type="Pfam" id="PF07350">
    <property type="entry name" value="Gig2-like"/>
    <property type="match status" value="1"/>
</dbReference>
<comment type="caution">
    <text evidence="1">The sequence shown here is derived from an EMBL/GenBank/DDBJ whole genome shotgun (WGS) entry which is preliminary data.</text>
</comment>
<dbReference type="PANTHER" id="PTHR30613">
    <property type="entry name" value="UNCHARACTERIZED PROTEIN YBIU-RELATED"/>
    <property type="match status" value="1"/>
</dbReference>
<dbReference type="Proteomes" id="UP001049176">
    <property type="component" value="Chromosome 6"/>
</dbReference>
<dbReference type="EMBL" id="CM032186">
    <property type="protein sequence ID" value="KAG7091217.1"/>
    <property type="molecule type" value="Genomic_DNA"/>
</dbReference>
<name>A0A9P7UQY9_9AGAR</name>
<dbReference type="AlphaFoldDB" id="A0A9P7UQY9"/>
<evidence type="ECO:0000313" key="1">
    <source>
        <dbReference type="EMBL" id="KAG7091217.1"/>
    </source>
</evidence>
<evidence type="ECO:0000313" key="2">
    <source>
        <dbReference type="Proteomes" id="UP001049176"/>
    </source>
</evidence>
<dbReference type="PANTHER" id="PTHR30613:SF1">
    <property type="entry name" value="DUF1479 DOMAIN PROTEIN (AFU_ORTHOLOGUE AFUA_5G09280)"/>
    <property type="match status" value="1"/>
</dbReference>
<sequence>MLNIARGRGSLCYLRTGRLLQQRFATMESINMAQKKEGDISSVFSSLGRTEEVFPERFAQLKKDLWNDKLAQSWTEIVTELEVKAEEIASQGSESIPRVSYKDLRKGLTKEQVTRIKEAGIVIVTGAVPKEEALSWKKSIQEYAQANKPLVRGFPANNVQVFEFYNTVAQTEARTHPAVLDTQRCLLSLWHSSSPSAEVNLDIPISYFDRLRIRQPGDKMFTLGPHVDAGSIERWEDTTYRLTFRKILQGKWRKHDPYDVWPRLNAKQDLYHAPSQCSIFRPWQGWLSLSSTGPTQGTLQFFPALKLSTAYMILRPFFKPTPGGVWEVNLDQTNFPGSGLGTAQEFNTKTHPHMKLDKTVVSLPKVEPGDLVYWHCDGVHAVEAENTGAGDSSVMYIPAAPLTTYNAHYLRNQRNNFISGIPPPDFPGGEGESKFVGRGTVNDIKTKLGRQAYGLEPFAVTSPFMEKANTILMAA</sequence>
<dbReference type="SUPFAM" id="SSF51197">
    <property type="entry name" value="Clavaminate synthase-like"/>
    <property type="match status" value="1"/>
</dbReference>
<gene>
    <name evidence="1" type="ORF">E1B28_010268</name>
</gene>
<dbReference type="GeneID" id="66079344"/>
<dbReference type="KEGG" id="more:E1B28_010268"/>
<proteinExistence type="predicted"/>
<protein>
    <recommendedName>
        <fullName evidence="3">DUF1479-domain-containing protein</fullName>
    </recommendedName>
</protein>
<dbReference type="InterPro" id="IPR010856">
    <property type="entry name" value="Gig2-like"/>
</dbReference>
<dbReference type="OrthoDB" id="8249012at2759"/>
<dbReference type="RefSeq" id="XP_043007687.1">
    <property type="nucleotide sequence ID" value="XM_043155222.1"/>
</dbReference>
<reference evidence="1" key="1">
    <citation type="journal article" date="2021" name="Genome Biol. Evol.">
        <title>The assembled and annotated genome of the fairy-ring fungus Marasmius oreades.</title>
        <authorList>
            <person name="Hiltunen M."/>
            <person name="Ament-Velasquez S.L."/>
            <person name="Johannesson H."/>
        </authorList>
    </citation>
    <scope>NUCLEOTIDE SEQUENCE</scope>
    <source>
        <strain evidence="1">03SP1</strain>
    </source>
</reference>
<keyword evidence="2" id="KW-1185">Reference proteome</keyword>
<evidence type="ECO:0008006" key="3">
    <source>
        <dbReference type="Google" id="ProtNLM"/>
    </source>
</evidence>
<accession>A0A9P7UQY9</accession>
<dbReference type="InterPro" id="IPR027443">
    <property type="entry name" value="IPNS-like_sf"/>
</dbReference>
<organism evidence="1 2">
    <name type="scientific">Marasmius oreades</name>
    <name type="common">fairy-ring Marasmius</name>
    <dbReference type="NCBI Taxonomy" id="181124"/>
    <lineage>
        <taxon>Eukaryota</taxon>
        <taxon>Fungi</taxon>
        <taxon>Dikarya</taxon>
        <taxon>Basidiomycota</taxon>
        <taxon>Agaricomycotina</taxon>
        <taxon>Agaricomycetes</taxon>
        <taxon>Agaricomycetidae</taxon>
        <taxon>Agaricales</taxon>
        <taxon>Marasmiineae</taxon>
        <taxon>Marasmiaceae</taxon>
        <taxon>Marasmius</taxon>
    </lineage>
</organism>
<dbReference type="Gene3D" id="2.60.120.330">
    <property type="entry name" value="B-lactam Antibiotic, Isopenicillin N Synthase, Chain"/>
    <property type="match status" value="1"/>
</dbReference>